<evidence type="ECO:0000313" key="2">
    <source>
        <dbReference type="Proteomes" id="UP000243494"/>
    </source>
</evidence>
<dbReference type="Proteomes" id="UP000243494">
    <property type="component" value="Unassembled WGS sequence"/>
</dbReference>
<dbReference type="AlphaFoldDB" id="A0A255IDJ1"/>
<keyword evidence="2" id="KW-1185">Reference proteome</keyword>
<gene>
    <name evidence="1" type="ORF">CHF27_005795</name>
</gene>
<comment type="caution">
    <text evidence="1">The sequence shown here is derived from an EMBL/GenBank/DDBJ whole genome shotgun (WGS) entry which is preliminary data.</text>
</comment>
<protein>
    <submittedName>
        <fullName evidence="1">Uncharacterized protein</fullName>
    </submittedName>
</protein>
<proteinExistence type="predicted"/>
<name>A0A255IDJ1_9FIRM</name>
<accession>A0A255IDJ1</accession>
<sequence>MNNNLDNILTKDAVECNNIYVEQPPIYLSVSKNDFNNMGIGDPLNPYNYPAIISKVTGSYNNVKPTCAKDLITTVFKPTTLIVSCDENLNSEIKQEIPALVELNQLRVLASCLYNPILTSTGIGIFAVSQEFVGLDQIIGYYGPNDTIPSLDDFNIHLKLKDGNPNDPDNPGGIGFDGILFRPDDENYPNGPGTYFFRIIVSARIDIK</sequence>
<dbReference type="RefSeq" id="WP_095405095.1">
    <property type="nucleotide sequence ID" value="NZ_NOJZ02000007.1"/>
</dbReference>
<dbReference type="EMBL" id="NOJZ02000007">
    <property type="protein sequence ID" value="RDY23864.1"/>
    <property type="molecule type" value="Genomic_DNA"/>
</dbReference>
<evidence type="ECO:0000313" key="1">
    <source>
        <dbReference type="EMBL" id="RDY23864.1"/>
    </source>
</evidence>
<reference evidence="1 2" key="1">
    <citation type="journal article" date="2017" name="Genome Announc.">
        <title>Draft Genome Sequence of Romboutsia maritimum sp. nov. Strain CCRI-22766(T), Isolated from Coastal Estuarine Mud.</title>
        <authorList>
            <person name="Maheux A.F."/>
            <person name="Boudreau D.K."/>
            <person name="Berube E."/>
            <person name="Boissinot M."/>
            <person name="Raymond F."/>
            <person name="Brodeur S."/>
            <person name="Corbeil J."/>
            <person name="Brightwell G."/>
            <person name="Broda D."/>
            <person name="Omar R.F."/>
            <person name="Bergeron M.G."/>
        </authorList>
    </citation>
    <scope>NUCLEOTIDE SEQUENCE [LARGE SCALE GENOMIC DNA]</scope>
    <source>
        <strain evidence="1 2">CCRI-22766</strain>
    </source>
</reference>
<organism evidence="1 2">
    <name type="scientific">Romboutsia maritimum</name>
    <dbReference type="NCBI Taxonomy" id="2020948"/>
    <lineage>
        <taxon>Bacteria</taxon>
        <taxon>Bacillati</taxon>
        <taxon>Bacillota</taxon>
        <taxon>Clostridia</taxon>
        <taxon>Peptostreptococcales</taxon>
        <taxon>Peptostreptococcaceae</taxon>
        <taxon>Romboutsia</taxon>
    </lineage>
</organism>